<dbReference type="Proteomes" id="UP000197019">
    <property type="component" value="Chromosome"/>
</dbReference>
<evidence type="ECO:0000313" key="3">
    <source>
        <dbReference type="Proteomes" id="UP000197019"/>
    </source>
</evidence>
<organism evidence="2 3">
    <name type="scientific">Methylovulum psychrotolerans</name>
    <dbReference type="NCBI Taxonomy" id="1704499"/>
    <lineage>
        <taxon>Bacteria</taxon>
        <taxon>Pseudomonadati</taxon>
        <taxon>Pseudomonadota</taxon>
        <taxon>Gammaproteobacteria</taxon>
        <taxon>Methylococcales</taxon>
        <taxon>Methylococcaceae</taxon>
        <taxon>Methylovulum</taxon>
    </lineage>
</organism>
<dbReference type="EMBL" id="CP022129">
    <property type="protein sequence ID" value="ASF47444.1"/>
    <property type="molecule type" value="Genomic_DNA"/>
</dbReference>
<evidence type="ECO:0000256" key="1">
    <source>
        <dbReference type="SAM" id="Phobius"/>
    </source>
</evidence>
<proteinExistence type="predicted"/>
<dbReference type="OrthoDB" id="67304at2"/>
<keyword evidence="3" id="KW-1185">Reference proteome</keyword>
<gene>
    <name evidence="2" type="ORF">CEK71_16005</name>
</gene>
<accession>A0A1Z4C1Q7</accession>
<sequence length="202" mass="22587">MRRVFLYIYSTANIVGCLLASMGLLAFFAGFIKSFWLFIVLGLYALGYLLTPKPHTISLINSSESLDQDLSPKLEALVKKIGKRLPPNLLSQVHSIKAKLLLILPKLAAMETGAYDLHVIRQTVVDYLPQMLTAYLQLPPAFAKLHKMRNGKTAQETLSEQLDLLDAQLERIAISITSQDAEALIAQGEFLKAKFARQDDWL</sequence>
<keyword evidence="1" id="KW-1133">Transmembrane helix</keyword>
<keyword evidence="1" id="KW-0812">Transmembrane</keyword>
<protein>
    <submittedName>
        <fullName evidence="2">Uncharacterized protein</fullName>
    </submittedName>
</protein>
<keyword evidence="1" id="KW-0472">Membrane</keyword>
<reference evidence="2 3" key="1">
    <citation type="submission" date="2017-06" db="EMBL/GenBank/DDBJ databases">
        <title>Genome Sequencing of the methanotroph Methylovulum psychrotolerants str. HV10-M2 isolated from a high-altitude environment.</title>
        <authorList>
            <person name="Mateos-Rivera A."/>
        </authorList>
    </citation>
    <scope>NUCLEOTIDE SEQUENCE [LARGE SCALE GENOMIC DNA]</scope>
    <source>
        <strain evidence="2 3">HV10_M2</strain>
    </source>
</reference>
<name>A0A1Z4C1Q7_9GAMM</name>
<feature type="transmembrane region" description="Helical" evidence="1">
    <location>
        <begin position="7"/>
        <end position="29"/>
    </location>
</feature>
<dbReference type="RefSeq" id="WP_088620316.1">
    <property type="nucleotide sequence ID" value="NZ_CP022129.1"/>
</dbReference>
<evidence type="ECO:0000313" key="2">
    <source>
        <dbReference type="EMBL" id="ASF47444.1"/>
    </source>
</evidence>
<dbReference type="AlphaFoldDB" id="A0A1Z4C1Q7"/>
<feature type="transmembrane region" description="Helical" evidence="1">
    <location>
        <begin position="35"/>
        <end position="51"/>
    </location>
</feature>
<dbReference type="KEGG" id="mpsy:CEK71_16005"/>